<evidence type="ECO:0000256" key="7">
    <source>
        <dbReference type="ARBA" id="ARBA00022989"/>
    </source>
</evidence>
<evidence type="ECO:0000256" key="1">
    <source>
        <dbReference type="ARBA" id="ARBA00001971"/>
    </source>
</evidence>
<evidence type="ECO:0000256" key="10">
    <source>
        <dbReference type="ARBA" id="ARBA00023033"/>
    </source>
</evidence>
<evidence type="ECO:0000256" key="6">
    <source>
        <dbReference type="ARBA" id="ARBA00022723"/>
    </source>
</evidence>
<keyword evidence="14" id="KW-1185">Reference proteome</keyword>
<dbReference type="PANTHER" id="PTHR46300">
    <property type="entry name" value="P450, PUTATIVE (EUROFUNG)-RELATED-RELATED"/>
    <property type="match status" value="1"/>
</dbReference>
<keyword evidence="11" id="KW-0472">Membrane</keyword>
<dbReference type="Pfam" id="PF00067">
    <property type="entry name" value="p450"/>
    <property type="match status" value="1"/>
</dbReference>
<dbReference type="OrthoDB" id="3934656at2759"/>
<dbReference type="InterPro" id="IPR050364">
    <property type="entry name" value="Cytochrome_P450_fung"/>
</dbReference>
<keyword evidence="10 12" id="KW-0503">Monooxygenase</keyword>
<dbReference type="HOGENOM" id="CLU_001570_20_2_1"/>
<keyword evidence="6 12" id="KW-0479">Metal-binding</keyword>
<evidence type="ECO:0000256" key="4">
    <source>
        <dbReference type="ARBA" id="ARBA00022617"/>
    </source>
</evidence>
<dbReference type="InParanoid" id="K5UR41"/>
<dbReference type="PANTHER" id="PTHR46300:SF2">
    <property type="entry name" value="CYTOCHROME P450 MONOOXYGENASE ALNH-RELATED"/>
    <property type="match status" value="1"/>
</dbReference>
<keyword evidence="9 12" id="KW-0408">Iron</keyword>
<dbReference type="GO" id="GO:0016020">
    <property type="term" value="C:membrane"/>
    <property type="evidence" value="ECO:0007669"/>
    <property type="project" value="UniProtKB-SubCell"/>
</dbReference>
<evidence type="ECO:0000256" key="12">
    <source>
        <dbReference type="RuleBase" id="RU000461"/>
    </source>
</evidence>
<dbReference type="RefSeq" id="XP_007398657.1">
    <property type="nucleotide sequence ID" value="XM_007398595.1"/>
</dbReference>
<keyword evidence="5" id="KW-0812">Transmembrane</keyword>
<dbReference type="SUPFAM" id="SSF48264">
    <property type="entry name" value="Cytochrome P450"/>
    <property type="match status" value="1"/>
</dbReference>
<keyword evidence="8 12" id="KW-0560">Oxidoreductase</keyword>
<dbReference type="InterPro" id="IPR036396">
    <property type="entry name" value="Cyt_P450_sf"/>
</dbReference>
<comment type="subcellular location">
    <subcellularLocation>
        <location evidence="2">Membrane</location>
    </subcellularLocation>
</comment>
<dbReference type="GeneID" id="18917771"/>
<comment type="cofactor">
    <cofactor evidence="1">
        <name>heme</name>
        <dbReference type="ChEBI" id="CHEBI:30413"/>
    </cofactor>
</comment>
<evidence type="ECO:0000256" key="3">
    <source>
        <dbReference type="ARBA" id="ARBA00010617"/>
    </source>
</evidence>
<dbReference type="GO" id="GO:0020037">
    <property type="term" value="F:heme binding"/>
    <property type="evidence" value="ECO:0007669"/>
    <property type="project" value="InterPro"/>
</dbReference>
<dbReference type="Proteomes" id="UP000008370">
    <property type="component" value="Unassembled WGS sequence"/>
</dbReference>
<proteinExistence type="inferred from homology"/>
<comment type="similarity">
    <text evidence="3 12">Belongs to the cytochrome P450 family.</text>
</comment>
<evidence type="ECO:0000256" key="9">
    <source>
        <dbReference type="ARBA" id="ARBA00023004"/>
    </source>
</evidence>
<dbReference type="PROSITE" id="PS00086">
    <property type="entry name" value="CYTOCHROME_P450"/>
    <property type="match status" value="1"/>
</dbReference>
<gene>
    <name evidence="13" type="ORF">PHACADRAFT_260616</name>
</gene>
<name>K5UR41_PHACS</name>
<dbReference type="GO" id="GO:0016705">
    <property type="term" value="F:oxidoreductase activity, acting on paired donors, with incorporation or reduction of molecular oxygen"/>
    <property type="evidence" value="ECO:0007669"/>
    <property type="project" value="InterPro"/>
</dbReference>
<dbReference type="AlphaFoldDB" id="K5UR41"/>
<protein>
    <recommendedName>
        <fullName evidence="15">Cytochrome P450</fullName>
    </recommendedName>
</protein>
<dbReference type="KEGG" id="pco:PHACADRAFT_260616"/>
<sequence>MAAMHDETVYKDPDAFWPERFLPPENAQDSSRFAFGFGRRVCPGEGVAQATLLCMVVRVLAVFNIAKARDEYGKDVEPALLWSSGLTSPPHQFKCKIVTRSPEAMKLVEEARDG</sequence>
<dbReference type="Gene3D" id="1.10.630.10">
    <property type="entry name" value="Cytochrome P450"/>
    <property type="match status" value="1"/>
</dbReference>
<evidence type="ECO:0000256" key="5">
    <source>
        <dbReference type="ARBA" id="ARBA00022692"/>
    </source>
</evidence>
<keyword evidence="7" id="KW-1133">Transmembrane helix</keyword>
<evidence type="ECO:0000256" key="8">
    <source>
        <dbReference type="ARBA" id="ARBA00023002"/>
    </source>
</evidence>
<evidence type="ECO:0000256" key="11">
    <source>
        <dbReference type="ARBA" id="ARBA00023136"/>
    </source>
</evidence>
<evidence type="ECO:0000313" key="14">
    <source>
        <dbReference type="Proteomes" id="UP000008370"/>
    </source>
</evidence>
<keyword evidence="4 12" id="KW-0349">Heme</keyword>
<dbReference type="InterPro" id="IPR017972">
    <property type="entry name" value="Cyt_P450_CS"/>
</dbReference>
<evidence type="ECO:0000256" key="2">
    <source>
        <dbReference type="ARBA" id="ARBA00004370"/>
    </source>
</evidence>
<evidence type="ECO:0008006" key="15">
    <source>
        <dbReference type="Google" id="ProtNLM"/>
    </source>
</evidence>
<organism evidence="13 14">
    <name type="scientific">Phanerochaete carnosa (strain HHB-10118-sp)</name>
    <name type="common">White-rot fungus</name>
    <name type="synonym">Peniophora carnosa</name>
    <dbReference type="NCBI Taxonomy" id="650164"/>
    <lineage>
        <taxon>Eukaryota</taxon>
        <taxon>Fungi</taxon>
        <taxon>Dikarya</taxon>
        <taxon>Basidiomycota</taxon>
        <taxon>Agaricomycotina</taxon>
        <taxon>Agaricomycetes</taxon>
        <taxon>Polyporales</taxon>
        <taxon>Phanerochaetaceae</taxon>
        <taxon>Phanerochaete</taxon>
    </lineage>
</organism>
<dbReference type="EMBL" id="JH930475">
    <property type="protein sequence ID" value="EKM52306.1"/>
    <property type="molecule type" value="Genomic_DNA"/>
</dbReference>
<dbReference type="GO" id="GO:0004497">
    <property type="term" value="F:monooxygenase activity"/>
    <property type="evidence" value="ECO:0007669"/>
    <property type="project" value="UniProtKB-KW"/>
</dbReference>
<evidence type="ECO:0000313" key="13">
    <source>
        <dbReference type="EMBL" id="EKM52306.1"/>
    </source>
</evidence>
<dbReference type="InterPro" id="IPR001128">
    <property type="entry name" value="Cyt_P450"/>
</dbReference>
<reference evidence="13 14" key="1">
    <citation type="journal article" date="2012" name="BMC Genomics">
        <title>Comparative genomics of the white-rot fungi, Phanerochaete carnosa and P. chrysosporium, to elucidate the genetic basis of the distinct wood types they colonize.</title>
        <authorList>
            <person name="Suzuki H."/>
            <person name="MacDonald J."/>
            <person name="Syed K."/>
            <person name="Salamov A."/>
            <person name="Hori C."/>
            <person name="Aerts A."/>
            <person name="Henrissat B."/>
            <person name="Wiebenga A."/>
            <person name="vanKuyk P.A."/>
            <person name="Barry K."/>
            <person name="Lindquist E."/>
            <person name="LaButti K."/>
            <person name="Lapidus A."/>
            <person name="Lucas S."/>
            <person name="Coutinho P."/>
            <person name="Gong Y."/>
            <person name="Samejima M."/>
            <person name="Mahadevan R."/>
            <person name="Abou-Zaid M."/>
            <person name="de Vries R.P."/>
            <person name="Igarashi K."/>
            <person name="Yadav J.S."/>
            <person name="Grigoriev I.V."/>
            <person name="Master E.R."/>
        </authorList>
    </citation>
    <scope>NUCLEOTIDE SEQUENCE [LARGE SCALE GENOMIC DNA]</scope>
    <source>
        <strain evidence="13 14">HHB-10118-sp</strain>
    </source>
</reference>
<accession>K5UR41</accession>
<dbReference type="GO" id="GO:0005506">
    <property type="term" value="F:iron ion binding"/>
    <property type="evidence" value="ECO:0007669"/>
    <property type="project" value="InterPro"/>
</dbReference>